<feature type="short sequence motif" description="Histidine triad motif" evidence="1">
    <location>
        <begin position="100"/>
        <end position="104"/>
    </location>
</feature>
<dbReference type="InterPro" id="IPR011146">
    <property type="entry name" value="HIT-like"/>
</dbReference>
<proteinExistence type="predicted"/>
<dbReference type="EMBL" id="JAUOZS010000001">
    <property type="protein sequence ID" value="MDT8901960.1"/>
    <property type="molecule type" value="Genomic_DNA"/>
</dbReference>
<dbReference type="PROSITE" id="PS51084">
    <property type="entry name" value="HIT_2"/>
    <property type="match status" value="1"/>
</dbReference>
<dbReference type="PANTHER" id="PTHR23089">
    <property type="entry name" value="HISTIDINE TRIAD HIT PROTEIN"/>
    <property type="match status" value="1"/>
</dbReference>
<evidence type="ECO:0000256" key="1">
    <source>
        <dbReference type="PROSITE-ProRule" id="PRU00464"/>
    </source>
</evidence>
<dbReference type="PRINTS" id="PR00332">
    <property type="entry name" value="HISTRIAD"/>
</dbReference>
<name>A0ABU3NZW7_9FIRM</name>
<organism evidence="3 4">
    <name type="scientific">Anaeroselena agilis</name>
    <dbReference type="NCBI Taxonomy" id="3063788"/>
    <lineage>
        <taxon>Bacteria</taxon>
        <taxon>Bacillati</taxon>
        <taxon>Bacillota</taxon>
        <taxon>Negativicutes</taxon>
        <taxon>Acetonemataceae</taxon>
        <taxon>Anaeroselena</taxon>
    </lineage>
</organism>
<keyword evidence="4" id="KW-1185">Reference proteome</keyword>
<gene>
    <name evidence="3" type="ORF">Q4T40_11960</name>
</gene>
<dbReference type="InterPro" id="IPR036265">
    <property type="entry name" value="HIT-like_sf"/>
</dbReference>
<dbReference type="RefSeq" id="WP_413780455.1">
    <property type="nucleotide sequence ID" value="NZ_JAUOZS010000001.1"/>
</dbReference>
<reference evidence="3 4" key="1">
    <citation type="submission" date="2023-07" db="EMBL/GenBank/DDBJ databases">
        <title>The novel representative of Negativicutes class, Anaeroselena agilis gen. nov. sp. nov.</title>
        <authorList>
            <person name="Prokofeva M.I."/>
            <person name="Elcheninov A.G."/>
            <person name="Klyukina A."/>
            <person name="Kublanov I.V."/>
            <person name="Frolov E.N."/>
            <person name="Podosokorskaya O.A."/>
        </authorList>
    </citation>
    <scope>NUCLEOTIDE SEQUENCE [LARGE SCALE GENOMIC DNA]</scope>
    <source>
        <strain evidence="3 4">4137-cl</strain>
    </source>
</reference>
<dbReference type="CDD" id="cd01276">
    <property type="entry name" value="PKCI_related"/>
    <property type="match status" value="1"/>
</dbReference>
<protein>
    <submittedName>
        <fullName evidence="3">Histidine triad nucleotide-binding protein</fullName>
    </submittedName>
</protein>
<comment type="caution">
    <text evidence="3">The sequence shown here is derived from an EMBL/GenBank/DDBJ whole genome shotgun (WGS) entry which is preliminary data.</text>
</comment>
<feature type="domain" description="HIT" evidence="2">
    <location>
        <begin position="7"/>
        <end position="116"/>
    </location>
</feature>
<dbReference type="SUPFAM" id="SSF54197">
    <property type="entry name" value="HIT-like"/>
    <property type="match status" value="1"/>
</dbReference>
<dbReference type="Gene3D" id="3.30.428.10">
    <property type="entry name" value="HIT-like"/>
    <property type="match status" value="1"/>
</dbReference>
<dbReference type="Pfam" id="PF01230">
    <property type="entry name" value="HIT"/>
    <property type="match status" value="1"/>
</dbReference>
<evidence type="ECO:0000313" key="4">
    <source>
        <dbReference type="Proteomes" id="UP001254848"/>
    </source>
</evidence>
<evidence type="ECO:0000313" key="3">
    <source>
        <dbReference type="EMBL" id="MDT8901960.1"/>
    </source>
</evidence>
<accession>A0ABU3NZW7</accession>
<evidence type="ECO:0000259" key="2">
    <source>
        <dbReference type="PROSITE" id="PS51084"/>
    </source>
</evidence>
<dbReference type="Proteomes" id="UP001254848">
    <property type="component" value="Unassembled WGS sequence"/>
</dbReference>
<sequence length="116" mass="12867">MRQQDCIFCKIAAKEVPAKIIYEDEHVVAFPDINPAAPVHVLVVPKRHIPHLCETCADDIPLLGHIMTVIPKVAAELGLAEDGFRTVVNTKDNGGQTVYHIHWHILGGRFMSWPPG</sequence>
<dbReference type="InterPro" id="IPR001310">
    <property type="entry name" value="Histidine_triad_HIT"/>
</dbReference>